<dbReference type="EMBL" id="KZ308379">
    <property type="protein sequence ID" value="KAG8228658.1"/>
    <property type="molecule type" value="Genomic_DNA"/>
</dbReference>
<keyword evidence="7 9" id="KW-0472">Membrane</keyword>
<dbReference type="Proteomes" id="UP000792457">
    <property type="component" value="Unassembled WGS sequence"/>
</dbReference>
<keyword evidence="9" id="KW-0812">Transmembrane</keyword>
<evidence type="ECO:0000256" key="6">
    <source>
        <dbReference type="ARBA" id="ARBA00023034"/>
    </source>
</evidence>
<evidence type="ECO:0000256" key="2">
    <source>
        <dbReference type="ARBA" id="ARBA00004394"/>
    </source>
</evidence>
<dbReference type="InterPro" id="IPR030225">
    <property type="entry name" value="SCAP"/>
</dbReference>
<dbReference type="PANTHER" id="PTHR46378:SF1">
    <property type="entry name" value="STEROL REGULATORY ELEMENT-BINDING PROTEIN CLEAVAGE-ACTIVATING PROTEIN"/>
    <property type="match status" value="1"/>
</dbReference>
<evidence type="ECO:0000256" key="9">
    <source>
        <dbReference type="SAM" id="Phobius"/>
    </source>
</evidence>
<keyword evidence="4" id="KW-0677">Repeat</keyword>
<feature type="region of interest" description="Disordered" evidence="8">
    <location>
        <begin position="492"/>
        <end position="512"/>
    </location>
</feature>
<feature type="domain" description="SSD" evidence="10">
    <location>
        <begin position="410"/>
        <end position="438"/>
    </location>
</feature>
<dbReference type="InterPro" id="IPR053958">
    <property type="entry name" value="HMGCR/SNAP/NPC1-like_SSD"/>
</dbReference>
<dbReference type="GO" id="GO:0005789">
    <property type="term" value="C:endoplasmic reticulum membrane"/>
    <property type="evidence" value="ECO:0007669"/>
    <property type="project" value="InterPro"/>
</dbReference>
<evidence type="ECO:0000256" key="8">
    <source>
        <dbReference type="SAM" id="MobiDB-lite"/>
    </source>
</evidence>
<dbReference type="PROSITE" id="PS50156">
    <property type="entry name" value="SSD"/>
    <property type="match status" value="1"/>
</dbReference>
<dbReference type="GO" id="GO:0032933">
    <property type="term" value="P:SREBP signaling pathway"/>
    <property type="evidence" value="ECO:0007669"/>
    <property type="project" value="InterPro"/>
</dbReference>
<proteinExistence type="predicted"/>
<feature type="transmembrane region" description="Helical" evidence="9">
    <location>
        <begin position="561"/>
        <end position="579"/>
    </location>
</feature>
<feature type="transmembrane region" description="Helical" evidence="9">
    <location>
        <begin position="373"/>
        <end position="392"/>
    </location>
</feature>
<evidence type="ECO:0000256" key="3">
    <source>
        <dbReference type="ARBA" id="ARBA00022574"/>
    </source>
</evidence>
<gene>
    <name evidence="11" type="ORF">J437_LFUL008309</name>
</gene>
<keyword evidence="6" id="KW-0333">Golgi apparatus</keyword>
<comment type="caution">
    <text evidence="11">The sequence shown here is derived from an EMBL/GenBank/DDBJ whole genome shotgun (WGS) entry which is preliminary data.</text>
</comment>
<evidence type="ECO:0000256" key="4">
    <source>
        <dbReference type="ARBA" id="ARBA00022737"/>
    </source>
</evidence>
<dbReference type="AlphaFoldDB" id="A0A8K0KA22"/>
<dbReference type="GO" id="GO:0032934">
    <property type="term" value="F:sterol binding"/>
    <property type="evidence" value="ECO:0007669"/>
    <property type="project" value="InterPro"/>
</dbReference>
<feature type="transmembrane region" description="Helical" evidence="9">
    <location>
        <begin position="413"/>
        <end position="438"/>
    </location>
</feature>
<protein>
    <recommendedName>
        <fullName evidence="10">SSD domain-containing protein</fullName>
    </recommendedName>
</protein>
<dbReference type="GO" id="GO:0000139">
    <property type="term" value="C:Golgi membrane"/>
    <property type="evidence" value="ECO:0007669"/>
    <property type="project" value="UniProtKB-SubCell"/>
</dbReference>
<name>A0A8K0KA22_LADFU</name>
<keyword evidence="3" id="KW-0853">WD repeat</keyword>
<dbReference type="GO" id="GO:0032936">
    <property type="term" value="C:SREBP-SCAP complex"/>
    <property type="evidence" value="ECO:0007669"/>
    <property type="project" value="TreeGrafter"/>
</dbReference>
<comment type="subcellular location">
    <subcellularLocation>
        <location evidence="1">Endoplasmic reticulum</location>
    </subcellularLocation>
    <subcellularLocation>
        <location evidence="2">Golgi apparatus membrane</location>
    </subcellularLocation>
</comment>
<reference evidence="11" key="1">
    <citation type="submission" date="2013-04" db="EMBL/GenBank/DDBJ databases">
        <authorList>
            <person name="Qu J."/>
            <person name="Murali S.C."/>
            <person name="Bandaranaike D."/>
            <person name="Bellair M."/>
            <person name="Blankenburg K."/>
            <person name="Chao H."/>
            <person name="Dinh H."/>
            <person name="Doddapaneni H."/>
            <person name="Downs B."/>
            <person name="Dugan-Rocha S."/>
            <person name="Elkadiri S."/>
            <person name="Gnanaolivu R.D."/>
            <person name="Hernandez B."/>
            <person name="Javaid M."/>
            <person name="Jayaseelan J.C."/>
            <person name="Lee S."/>
            <person name="Li M."/>
            <person name="Ming W."/>
            <person name="Munidasa M."/>
            <person name="Muniz J."/>
            <person name="Nguyen L."/>
            <person name="Ongeri F."/>
            <person name="Osuji N."/>
            <person name="Pu L.-L."/>
            <person name="Puazo M."/>
            <person name="Qu C."/>
            <person name="Quiroz J."/>
            <person name="Raj R."/>
            <person name="Weissenberger G."/>
            <person name="Xin Y."/>
            <person name="Zou X."/>
            <person name="Han Y."/>
            <person name="Richards S."/>
            <person name="Worley K."/>
            <person name="Muzny D."/>
            <person name="Gibbs R."/>
        </authorList>
    </citation>
    <scope>NUCLEOTIDE SEQUENCE</scope>
    <source>
        <strain evidence="11">Sampled in the wild</strain>
    </source>
</reference>
<evidence type="ECO:0000256" key="7">
    <source>
        <dbReference type="ARBA" id="ARBA00023136"/>
    </source>
</evidence>
<keyword evidence="12" id="KW-1185">Reference proteome</keyword>
<dbReference type="GO" id="GO:0045540">
    <property type="term" value="P:regulation of cholesterol biosynthetic process"/>
    <property type="evidence" value="ECO:0007669"/>
    <property type="project" value="TreeGrafter"/>
</dbReference>
<evidence type="ECO:0000313" key="12">
    <source>
        <dbReference type="Proteomes" id="UP000792457"/>
    </source>
</evidence>
<feature type="region of interest" description="Disordered" evidence="8">
    <location>
        <begin position="22"/>
        <end position="46"/>
    </location>
</feature>
<keyword evidence="9" id="KW-1133">Transmembrane helix</keyword>
<dbReference type="OrthoDB" id="361494at2759"/>
<evidence type="ECO:0000259" key="10">
    <source>
        <dbReference type="PROSITE" id="PS50156"/>
    </source>
</evidence>
<accession>A0A8K0KA22</accession>
<dbReference type="Pfam" id="PF24006">
    <property type="entry name" value="SCAP_N"/>
    <property type="match status" value="1"/>
</dbReference>
<reference evidence="11" key="2">
    <citation type="submission" date="2017-10" db="EMBL/GenBank/DDBJ databases">
        <title>Ladona fulva Genome sequencing and assembly.</title>
        <authorList>
            <person name="Murali S."/>
            <person name="Richards S."/>
            <person name="Bandaranaike D."/>
            <person name="Bellair M."/>
            <person name="Blankenburg K."/>
            <person name="Chao H."/>
            <person name="Dinh H."/>
            <person name="Doddapaneni H."/>
            <person name="Dugan-Rocha S."/>
            <person name="Elkadiri S."/>
            <person name="Gnanaolivu R."/>
            <person name="Hernandez B."/>
            <person name="Skinner E."/>
            <person name="Javaid M."/>
            <person name="Lee S."/>
            <person name="Li M."/>
            <person name="Ming W."/>
            <person name="Munidasa M."/>
            <person name="Muniz J."/>
            <person name="Nguyen L."/>
            <person name="Hughes D."/>
            <person name="Osuji N."/>
            <person name="Pu L.-L."/>
            <person name="Puazo M."/>
            <person name="Qu C."/>
            <person name="Quiroz J."/>
            <person name="Raj R."/>
            <person name="Weissenberger G."/>
            <person name="Xin Y."/>
            <person name="Zou X."/>
            <person name="Han Y."/>
            <person name="Worley K."/>
            <person name="Muzny D."/>
            <person name="Gibbs R."/>
        </authorList>
    </citation>
    <scope>NUCLEOTIDE SEQUENCE</scope>
    <source>
        <strain evidence="11">Sampled in the wild</strain>
    </source>
</reference>
<keyword evidence="5" id="KW-0256">Endoplasmic reticulum</keyword>
<dbReference type="PANTHER" id="PTHR46378">
    <property type="entry name" value="STEROL REGULATORY ELEMENT-BINDING PROTEIN CLEAVAGE-ACTIVATING PROTEIN"/>
    <property type="match status" value="1"/>
</dbReference>
<dbReference type="InterPro" id="IPR057041">
    <property type="entry name" value="SCAP_N"/>
</dbReference>
<dbReference type="Pfam" id="PF12349">
    <property type="entry name" value="Sterol-sensing"/>
    <property type="match status" value="1"/>
</dbReference>
<dbReference type="InterPro" id="IPR000731">
    <property type="entry name" value="SSD"/>
</dbReference>
<evidence type="ECO:0000256" key="5">
    <source>
        <dbReference type="ARBA" id="ARBA00022824"/>
    </source>
</evidence>
<evidence type="ECO:0000313" key="11">
    <source>
        <dbReference type="EMBL" id="KAG8228658.1"/>
    </source>
</evidence>
<organism evidence="11 12">
    <name type="scientific">Ladona fulva</name>
    <name type="common">Scarce chaser dragonfly</name>
    <name type="synonym">Libellula fulva</name>
    <dbReference type="NCBI Taxonomy" id="123851"/>
    <lineage>
        <taxon>Eukaryota</taxon>
        <taxon>Metazoa</taxon>
        <taxon>Ecdysozoa</taxon>
        <taxon>Arthropoda</taxon>
        <taxon>Hexapoda</taxon>
        <taxon>Insecta</taxon>
        <taxon>Pterygota</taxon>
        <taxon>Palaeoptera</taxon>
        <taxon>Odonata</taxon>
        <taxon>Epiprocta</taxon>
        <taxon>Anisoptera</taxon>
        <taxon>Libelluloidea</taxon>
        <taxon>Libellulidae</taxon>
        <taxon>Ladona</taxon>
    </lineage>
</organism>
<sequence>MMAGAFRGDVIHGGVASLGSGEVGRRRAGGGESGTESSAEGGGGRGCFGGSRELSVPDRVAQIFYSHGLFVSSHPWGVICFAISVVLLCCYPLVNLPLPGNVPQELLTPLTNYTVPGLRPLELGNLTNGTVSGKNSADSSMSEGQHPWWYRGSPIGYIQQIVVKSAVMPWTNDLILTDAFRAPLAEVFDLLEIIRNYQNLVRGRTLSQLCLHVEAVKTKSAQRQSMVLPEYNCLLLSPANLWQQDKGTFQADPTLLSTIFNYQSIQKGKISLAELLFGMNMKDTGIKRYPLRTRQRTVQYAVTLILKVYDPIYLDGLKQKLNSMYQPEPGKVSNLSGGGQNVGEGGEVAEGTTALIEESESILHIYYPGHFNLHRMLPLLAIYVVLFLYIYFSVRKMELVRSKLRFFLTFQEFCIFLVVGLLSDFFLQMMFFATVLAVDIRRLESLESHQRHHHHHNVYSSFQVENQHKGWHSADEDKGSSLFWPGLCFGQSSRPQKQKLSRSRSQPRLLNGGYPTDVVAPGGHSVTASPVVGGKKFASSALVAKLPKRLKLLYFWARTRIIQRMFMFGMVVWISVIVYNTGIVDRLAYVDQSSGGHEEAVAPPRNDSGKVSPPYSAGPFVSPVPEVSNDISFMLL</sequence>
<evidence type="ECO:0000256" key="1">
    <source>
        <dbReference type="ARBA" id="ARBA00004240"/>
    </source>
</evidence>